<dbReference type="InterPro" id="IPR016024">
    <property type="entry name" value="ARM-type_fold"/>
</dbReference>
<evidence type="ECO:0000313" key="1">
    <source>
        <dbReference type="EMBL" id="ELR18050.1"/>
    </source>
</evidence>
<organism evidence="1 2">
    <name type="scientific">Acanthamoeba castellanii (strain ATCC 30010 / Neff)</name>
    <dbReference type="NCBI Taxonomy" id="1257118"/>
    <lineage>
        <taxon>Eukaryota</taxon>
        <taxon>Amoebozoa</taxon>
        <taxon>Discosea</taxon>
        <taxon>Longamoebia</taxon>
        <taxon>Centramoebida</taxon>
        <taxon>Acanthamoebidae</taxon>
        <taxon>Acanthamoeba</taxon>
    </lineage>
</organism>
<evidence type="ECO:0000313" key="2">
    <source>
        <dbReference type="Proteomes" id="UP000011083"/>
    </source>
</evidence>
<gene>
    <name evidence="1" type="ORF">ACA1_161750</name>
</gene>
<accession>L8GYI8</accession>
<proteinExistence type="predicted"/>
<dbReference type="Proteomes" id="UP000011083">
    <property type="component" value="Unassembled WGS sequence"/>
</dbReference>
<dbReference type="AlphaFoldDB" id="L8GYI8"/>
<dbReference type="OrthoDB" id="16167at2759"/>
<dbReference type="RefSeq" id="XP_004340069.1">
    <property type="nucleotide sequence ID" value="XM_004340021.1"/>
</dbReference>
<evidence type="ECO:0008006" key="3">
    <source>
        <dbReference type="Google" id="ProtNLM"/>
    </source>
</evidence>
<dbReference type="InterPro" id="IPR011989">
    <property type="entry name" value="ARM-like"/>
</dbReference>
<dbReference type="KEGG" id="acan:ACA1_161750"/>
<name>L8GYI8_ACACF</name>
<reference evidence="1 2" key="1">
    <citation type="journal article" date="2013" name="Genome Biol.">
        <title>Genome of Acanthamoeba castellanii highlights extensive lateral gene transfer and early evolution of tyrosine kinase signaling.</title>
        <authorList>
            <person name="Clarke M."/>
            <person name="Lohan A.J."/>
            <person name="Liu B."/>
            <person name="Lagkouvardos I."/>
            <person name="Roy S."/>
            <person name="Zafar N."/>
            <person name="Bertelli C."/>
            <person name="Schilde C."/>
            <person name="Kianianmomeni A."/>
            <person name="Burglin T.R."/>
            <person name="Frech C."/>
            <person name="Turcotte B."/>
            <person name="Kopec K.O."/>
            <person name="Synnott J.M."/>
            <person name="Choo C."/>
            <person name="Paponov I."/>
            <person name="Finkler A."/>
            <person name="Soon Heng Tan C."/>
            <person name="Hutchins A.P."/>
            <person name="Weinmeier T."/>
            <person name="Rattei T."/>
            <person name="Chu J.S."/>
            <person name="Gimenez G."/>
            <person name="Irimia M."/>
            <person name="Rigden D.J."/>
            <person name="Fitzpatrick D.A."/>
            <person name="Lorenzo-Morales J."/>
            <person name="Bateman A."/>
            <person name="Chiu C.H."/>
            <person name="Tang P."/>
            <person name="Hegemann P."/>
            <person name="Fromm H."/>
            <person name="Raoult D."/>
            <person name="Greub G."/>
            <person name="Miranda-Saavedra D."/>
            <person name="Chen N."/>
            <person name="Nash P."/>
            <person name="Ginger M.L."/>
            <person name="Horn M."/>
            <person name="Schaap P."/>
            <person name="Caler L."/>
            <person name="Loftus B."/>
        </authorList>
    </citation>
    <scope>NUCLEOTIDE SEQUENCE [LARGE SCALE GENOMIC DNA]</scope>
    <source>
        <strain evidence="1 2">Neff</strain>
    </source>
</reference>
<keyword evidence="2" id="KW-1185">Reference proteome</keyword>
<dbReference type="GeneID" id="14918843"/>
<dbReference type="VEuPathDB" id="AmoebaDB:ACA1_161750"/>
<protein>
    <recommendedName>
        <fullName evidence="3">HEAT repeat domain containing protein</fullName>
    </recommendedName>
</protein>
<dbReference type="SUPFAM" id="SSF48371">
    <property type="entry name" value="ARM repeat"/>
    <property type="match status" value="1"/>
</dbReference>
<sequence>MEECKVWDDAAILAALQQAVGKEKLAREVDEAVVDYLVAVIRGIVAEDANASAQTAVDKERAGAAVEEATTPLLLANGLAKDDDQAAAICRALLAALHLSPAPAGRVADDELKVLERPVQLQALIPEEPKAPCAREEVVLPPPKEEVDTVAEFLKGTRDPDPTTRKLYLRELCPCHVKRDVEVVWDRILEMTNDPDPAVRYQVMHNLCDGSPATRELDVIAALEKMHNDDDKEIRRKVHNVLTHYRKTGKWNIL</sequence>
<dbReference type="Gene3D" id="1.25.10.10">
    <property type="entry name" value="Leucine-rich Repeat Variant"/>
    <property type="match status" value="1"/>
</dbReference>
<dbReference type="EMBL" id="KB007961">
    <property type="protein sequence ID" value="ELR18050.1"/>
    <property type="molecule type" value="Genomic_DNA"/>
</dbReference>